<feature type="region of interest" description="Disordered" evidence="1">
    <location>
        <begin position="31"/>
        <end position="77"/>
    </location>
</feature>
<proteinExistence type="predicted"/>
<accession>A0A1G8HX92</accession>
<feature type="compositionally biased region" description="Low complexity" evidence="1">
    <location>
        <begin position="41"/>
        <end position="69"/>
    </location>
</feature>
<evidence type="ECO:0008006" key="4">
    <source>
        <dbReference type="Google" id="ProtNLM"/>
    </source>
</evidence>
<name>A0A1G8HX92_9NOCA</name>
<dbReference type="EMBL" id="FNDN01000005">
    <property type="protein sequence ID" value="SDI11268.1"/>
    <property type="molecule type" value="Genomic_DNA"/>
</dbReference>
<dbReference type="PROSITE" id="PS51257">
    <property type="entry name" value="PROKAR_LIPOPROTEIN"/>
    <property type="match status" value="1"/>
</dbReference>
<dbReference type="Proteomes" id="UP000183263">
    <property type="component" value="Unassembled WGS sequence"/>
</dbReference>
<dbReference type="AlphaFoldDB" id="A0A1G8HX92"/>
<gene>
    <name evidence="2" type="ORF">SAMN05444695_10594</name>
</gene>
<keyword evidence="3" id="KW-1185">Reference proteome</keyword>
<evidence type="ECO:0000256" key="1">
    <source>
        <dbReference type="SAM" id="MobiDB-lite"/>
    </source>
</evidence>
<evidence type="ECO:0000313" key="3">
    <source>
        <dbReference type="Proteomes" id="UP000183263"/>
    </source>
</evidence>
<reference evidence="2 3" key="1">
    <citation type="submission" date="2016-10" db="EMBL/GenBank/DDBJ databases">
        <authorList>
            <person name="de Groot N.N."/>
        </authorList>
    </citation>
    <scope>NUCLEOTIDE SEQUENCE [LARGE SCALE GENOMIC DNA]</scope>
    <source>
        <strain evidence="2 3">DSM 44892</strain>
    </source>
</reference>
<evidence type="ECO:0000313" key="2">
    <source>
        <dbReference type="EMBL" id="SDI11268.1"/>
    </source>
</evidence>
<organism evidence="2 3">
    <name type="scientific">Rhodococcus triatomae</name>
    <dbReference type="NCBI Taxonomy" id="300028"/>
    <lineage>
        <taxon>Bacteria</taxon>
        <taxon>Bacillati</taxon>
        <taxon>Actinomycetota</taxon>
        <taxon>Actinomycetes</taxon>
        <taxon>Mycobacteriales</taxon>
        <taxon>Nocardiaceae</taxon>
        <taxon>Rhodococcus</taxon>
    </lineage>
</organism>
<sequence length="285" mass="29905">MRRKSRTATDRIGVVSVAAALALLVAGCEGDGQSGIPTDPPATEETTTTEPTTTRPSTTPPTTTRRAAPVDVGEVPGNPAAAAALQAWADDLVSTDIESMIETCWTLAPSLVRTMYADPESVAAVVARPGMDGQYAVSWTDGTTRVSAKRSEIASGYACPHVHPEGTVDYYTLDDAEYAARRFLARAVGDPVDRADREAAYPLICPGNSPWDPRGTGAGGQPPLKLDASALDDVSDFAPDRLRATRLASGYVTVTAPVTVDGDELTRQILLAVGPDGYCLGEVED</sequence>
<protein>
    <recommendedName>
        <fullName evidence="4">Lipoprotein</fullName>
    </recommendedName>
</protein>